<feature type="transmembrane region" description="Helical" evidence="2">
    <location>
        <begin position="242"/>
        <end position="261"/>
    </location>
</feature>
<gene>
    <name evidence="3" type="ORF">QM524_11805</name>
</gene>
<dbReference type="Proteomes" id="UP001236507">
    <property type="component" value="Unassembled WGS sequence"/>
</dbReference>
<keyword evidence="2" id="KW-1133">Transmembrane helix</keyword>
<keyword evidence="1" id="KW-0175">Coiled coil</keyword>
<proteinExistence type="predicted"/>
<name>A0ABT6Y8P4_9BACT</name>
<evidence type="ECO:0000256" key="1">
    <source>
        <dbReference type="SAM" id="Coils"/>
    </source>
</evidence>
<keyword evidence="2" id="KW-0812">Transmembrane</keyword>
<keyword evidence="2" id="KW-0472">Membrane</keyword>
<dbReference type="EMBL" id="JASHIF010000009">
    <property type="protein sequence ID" value="MDI9859896.1"/>
    <property type="molecule type" value="Genomic_DNA"/>
</dbReference>
<keyword evidence="4" id="KW-1185">Reference proteome</keyword>
<evidence type="ECO:0000313" key="4">
    <source>
        <dbReference type="Proteomes" id="UP001236507"/>
    </source>
</evidence>
<protein>
    <submittedName>
        <fullName evidence="3">Uncharacterized protein</fullName>
    </submittedName>
</protein>
<evidence type="ECO:0000256" key="2">
    <source>
        <dbReference type="SAM" id="Phobius"/>
    </source>
</evidence>
<comment type="caution">
    <text evidence="3">The sequence shown here is derived from an EMBL/GenBank/DDBJ whole genome shotgun (WGS) entry which is preliminary data.</text>
</comment>
<accession>A0ABT6Y8P4</accession>
<evidence type="ECO:0000313" key="3">
    <source>
        <dbReference type="EMBL" id="MDI9859896.1"/>
    </source>
</evidence>
<reference evidence="3 4" key="1">
    <citation type="submission" date="2023-05" db="EMBL/GenBank/DDBJ databases">
        <title>Novel species of genus Flectobacillus isolated from stream in China.</title>
        <authorList>
            <person name="Lu H."/>
        </authorList>
    </citation>
    <scope>NUCLEOTIDE SEQUENCE [LARGE SCALE GENOMIC DNA]</scope>
    <source>
        <strain evidence="3 4">KCTC 42575</strain>
    </source>
</reference>
<dbReference type="RefSeq" id="WP_283344756.1">
    <property type="nucleotide sequence ID" value="NZ_JASHIF010000009.1"/>
</dbReference>
<organism evidence="3 4">
    <name type="scientific">Flectobacillus roseus</name>
    <dbReference type="NCBI Taxonomy" id="502259"/>
    <lineage>
        <taxon>Bacteria</taxon>
        <taxon>Pseudomonadati</taxon>
        <taxon>Bacteroidota</taxon>
        <taxon>Cytophagia</taxon>
        <taxon>Cytophagales</taxon>
        <taxon>Flectobacillaceae</taxon>
        <taxon>Flectobacillus</taxon>
    </lineage>
</organism>
<feature type="coiled-coil region" evidence="1">
    <location>
        <begin position="44"/>
        <end position="74"/>
    </location>
</feature>
<feature type="transmembrane region" description="Helical" evidence="2">
    <location>
        <begin position="292"/>
        <end position="318"/>
    </location>
</feature>
<sequence length="433" mass="49395">MTDTYQRIKRSFDEIKIGISANSTREMNSSINTIFSNTLPFITIKEIFEKMDELEKMIENLENNSETIQILEKVYNKLVTFSTISITYWINDPLFNGGYPLNHFLNYLGQIENILLRIQINRILTFPNALSYQAEFQNFQNIYNEVLSHQQLITDASNTLFDFNQWRNDLDFNMSIISSGVENSRKETESINKLLSNANGYIASMNRLEIEAKGILKSCNDAFSASTTVGLAKSFSDKAAQLQWIMLGWVILLFGALYVGINFGTTRLDTLINELDVVTKVSKSIPTETITINWSVVLIKLILVIISFGGTIWAAWLATKQIGMYFRLSEDYGYKSALAKAYSGYKSEAGRIDETLYNKLFSIALDRLDESPIRLVDNKEDKNTPIQEFLESKMFSKIIEVAPQLKDDLVALLKSYGKKDVEKKSEVKEVKKD</sequence>